<dbReference type="InterPro" id="IPR018511">
    <property type="entry name" value="Hemolysin-typ_Ca-bd_CS"/>
</dbReference>
<dbReference type="Proteomes" id="UP000198744">
    <property type="component" value="Unassembled WGS sequence"/>
</dbReference>
<dbReference type="PRINTS" id="PR00313">
    <property type="entry name" value="CABNDNGRPT"/>
</dbReference>
<proteinExistence type="predicted"/>
<sequence>TAFSSVSGGAGYDRVYLSGTAGNTLNLGTAGIEYLSGGNGNDSFDGTSQTVALFIDGNLGDDTLRGGSSDDSIYGNNGDNTLYGNGGDDNLYCGTGNDYLNGGTGNDYMAGGAGNDIYVVDSLGDSVSEASGAGNDRVYAYVNETLGANVESLYLSGTATTGTGNTLNNLLYGNGYDNILSGLSGNDSLYGNAGNDTLTGGAGIDYLNGGTGQDRFVFSESGSTNRDTIGGFSHTDDTIVLMDILDGADDSSVTGLSFNNSNVLYSGWYFEGAGFNGNGAQLSGIYNDTDTGYIWYNPTSSAAGDSVLICTVGSATAASLDNTDFVYAA</sequence>
<dbReference type="InterPro" id="IPR050557">
    <property type="entry name" value="RTX_toxin/Mannuronan_C5-epim"/>
</dbReference>
<dbReference type="AlphaFoldDB" id="A0A1H7Y5W8"/>
<gene>
    <name evidence="3" type="ORF">SAMN04489760_11453</name>
</gene>
<dbReference type="InterPro" id="IPR011049">
    <property type="entry name" value="Serralysin-like_metalloprot_C"/>
</dbReference>
<evidence type="ECO:0000313" key="4">
    <source>
        <dbReference type="Proteomes" id="UP000198744"/>
    </source>
</evidence>
<keyword evidence="4" id="KW-1185">Reference proteome</keyword>
<comment type="subcellular location">
    <subcellularLocation>
        <location evidence="1">Secreted</location>
    </subcellularLocation>
</comment>
<evidence type="ECO:0000256" key="2">
    <source>
        <dbReference type="ARBA" id="ARBA00022525"/>
    </source>
</evidence>
<dbReference type="GO" id="GO:0005576">
    <property type="term" value="C:extracellular region"/>
    <property type="evidence" value="ECO:0007669"/>
    <property type="project" value="UniProtKB-SubCell"/>
</dbReference>
<dbReference type="Gene3D" id="2.150.10.10">
    <property type="entry name" value="Serralysin-like metalloprotease, C-terminal"/>
    <property type="match status" value="2"/>
</dbReference>
<dbReference type="PROSITE" id="PS00330">
    <property type="entry name" value="HEMOLYSIN_CALCIUM"/>
    <property type="match status" value="3"/>
</dbReference>
<name>A0A1H7Y5W8_9BACT</name>
<keyword evidence="2" id="KW-0964">Secreted</keyword>
<organism evidence="3 4">
    <name type="scientific">Syntrophus gentianae</name>
    <dbReference type="NCBI Taxonomy" id="43775"/>
    <lineage>
        <taxon>Bacteria</taxon>
        <taxon>Pseudomonadati</taxon>
        <taxon>Thermodesulfobacteriota</taxon>
        <taxon>Syntrophia</taxon>
        <taxon>Syntrophales</taxon>
        <taxon>Syntrophaceae</taxon>
        <taxon>Syntrophus</taxon>
    </lineage>
</organism>
<dbReference type="EMBL" id="FOBS01000014">
    <property type="protein sequence ID" value="SEM41393.1"/>
    <property type="molecule type" value="Genomic_DNA"/>
</dbReference>
<dbReference type="STRING" id="43775.SAMN04489760_11453"/>
<dbReference type="GO" id="GO:0005509">
    <property type="term" value="F:calcium ion binding"/>
    <property type="evidence" value="ECO:0007669"/>
    <property type="project" value="InterPro"/>
</dbReference>
<evidence type="ECO:0000313" key="3">
    <source>
        <dbReference type="EMBL" id="SEM41393.1"/>
    </source>
</evidence>
<dbReference type="PANTHER" id="PTHR38340:SF1">
    <property type="entry name" value="S-LAYER PROTEIN"/>
    <property type="match status" value="1"/>
</dbReference>
<dbReference type="Pfam" id="PF00353">
    <property type="entry name" value="HemolysinCabind"/>
    <property type="match status" value="3"/>
</dbReference>
<protein>
    <submittedName>
        <fullName evidence="3">Hemolysin-type calcium-binding repeat-containing protein</fullName>
    </submittedName>
</protein>
<reference evidence="3 4" key="1">
    <citation type="submission" date="2016-10" db="EMBL/GenBank/DDBJ databases">
        <authorList>
            <person name="de Groot N.N."/>
        </authorList>
    </citation>
    <scope>NUCLEOTIDE SEQUENCE [LARGE SCALE GENOMIC DNA]</scope>
    <source>
        <strain evidence="3 4">DSM 8423</strain>
    </source>
</reference>
<dbReference type="RefSeq" id="WP_272936618.1">
    <property type="nucleotide sequence ID" value="NZ_FOBS01000014.1"/>
</dbReference>
<accession>A0A1H7Y5W8</accession>
<dbReference type="PANTHER" id="PTHR38340">
    <property type="entry name" value="S-LAYER PROTEIN"/>
    <property type="match status" value="1"/>
</dbReference>
<evidence type="ECO:0000256" key="1">
    <source>
        <dbReference type="ARBA" id="ARBA00004613"/>
    </source>
</evidence>
<dbReference type="InterPro" id="IPR001343">
    <property type="entry name" value="Hemolysn_Ca-bd"/>
</dbReference>
<feature type="non-terminal residue" evidence="3">
    <location>
        <position position="1"/>
    </location>
</feature>
<dbReference type="SUPFAM" id="SSF51120">
    <property type="entry name" value="beta-Roll"/>
    <property type="match status" value="2"/>
</dbReference>